<dbReference type="PANTHER" id="PTHR33744">
    <property type="entry name" value="CARBOHYDRATE DIACID REGULATOR"/>
    <property type="match status" value="1"/>
</dbReference>
<name>A0A2M9F0T9_9BACL</name>
<dbReference type="Gene3D" id="1.10.10.2840">
    <property type="entry name" value="PucR C-terminal helix-turn-helix domain"/>
    <property type="match status" value="1"/>
</dbReference>
<protein>
    <recommendedName>
        <fullName evidence="7">Sugar diacid utilization regulator</fullName>
    </recommendedName>
</protein>
<feature type="domain" description="PucR C-terminal helix-turn-helix" evidence="3">
    <location>
        <begin position="298"/>
        <end position="355"/>
    </location>
</feature>
<evidence type="ECO:0000313" key="6">
    <source>
        <dbReference type="Proteomes" id="UP000228680"/>
    </source>
</evidence>
<organism evidence="5 6">
    <name type="scientific">Chryseomicrobium excrementi</name>
    <dbReference type="NCBI Taxonomy" id="2041346"/>
    <lineage>
        <taxon>Bacteria</taxon>
        <taxon>Bacillati</taxon>
        <taxon>Bacillota</taxon>
        <taxon>Bacilli</taxon>
        <taxon>Bacillales</taxon>
        <taxon>Caryophanaceae</taxon>
        <taxon>Chryseomicrobium</taxon>
    </lineage>
</organism>
<dbReference type="InterPro" id="IPR025736">
    <property type="entry name" value="PucR_C-HTH_dom"/>
</dbReference>
<dbReference type="Pfam" id="PF17853">
    <property type="entry name" value="GGDEF_2"/>
    <property type="match status" value="1"/>
</dbReference>
<sequence>MFDLSLVGQDIVHELSDLMEQHVVVTDRSGFVIASTNPSRINTFHEGASIAMKQKEQLHITEQLSEKLKGVRPGIVMPILIMNQAIGVIGITGLPETVERYAKLVRKVVELFVTDFLSRQEKERTTREIEYFVADYLSGSVKHDQAFQRARVLGFPLEIFRQVAIVQSTKFFGQEMMDRILSMQTIHPDLHLVRSGMGQLLLFLPKVDRGILEEGLLQLQQKLSKQLGEFQPIGVGRMDMLQQSYQQAKTAVKIADRQERLVFEEDLKLELLYYQLPEEGIQTFLDRTIAPIAEDRELMDTLQAYFETVGSLQDIADRLFIHKNTLKYRLSKIENLLGVQLSNRTHAAEVFTAYRLYVRK</sequence>
<dbReference type="PANTHER" id="PTHR33744:SF16">
    <property type="entry name" value="CARBOHYDRATE DIACID REGULATOR"/>
    <property type="match status" value="1"/>
</dbReference>
<evidence type="ECO:0000259" key="4">
    <source>
        <dbReference type="Pfam" id="PF17853"/>
    </source>
</evidence>
<accession>A0A2M9F0T9</accession>
<dbReference type="OrthoDB" id="9792148at2"/>
<evidence type="ECO:0000259" key="3">
    <source>
        <dbReference type="Pfam" id="PF13556"/>
    </source>
</evidence>
<gene>
    <name evidence="5" type="ORF">CQS04_08000</name>
</gene>
<evidence type="ECO:0008006" key="7">
    <source>
        <dbReference type="Google" id="ProtNLM"/>
    </source>
</evidence>
<evidence type="ECO:0000259" key="2">
    <source>
        <dbReference type="Pfam" id="PF05651"/>
    </source>
</evidence>
<dbReference type="InterPro" id="IPR008599">
    <property type="entry name" value="Diacid_rec"/>
</dbReference>
<reference evidence="5 6" key="1">
    <citation type="submission" date="2017-10" db="EMBL/GenBank/DDBJ databases">
        <title>Draft genome of Chryseomicrobium casticus sp. nov.</title>
        <authorList>
            <person name="Chakraborty R."/>
            <person name="Saha T."/>
        </authorList>
    </citation>
    <scope>NUCLEOTIDE SEQUENCE [LARGE SCALE GENOMIC DNA]</scope>
    <source>
        <strain evidence="5 6">ET03</strain>
    </source>
</reference>
<feature type="domain" description="Putative sugar diacid recognition" evidence="2">
    <location>
        <begin position="9"/>
        <end position="135"/>
    </location>
</feature>
<dbReference type="EMBL" id="PCGR01000002">
    <property type="protein sequence ID" value="PJK17084.1"/>
    <property type="molecule type" value="Genomic_DNA"/>
</dbReference>
<proteinExistence type="inferred from homology"/>
<dbReference type="InterPro" id="IPR042070">
    <property type="entry name" value="PucR_C-HTH_sf"/>
</dbReference>
<comment type="similarity">
    <text evidence="1">Belongs to the CdaR family.</text>
</comment>
<comment type="caution">
    <text evidence="5">The sequence shown here is derived from an EMBL/GenBank/DDBJ whole genome shotgun (WGS) entry which is preliminary data.</text>
</comment>
<evidence type="ECO:0000313" key="5">
    <source>
        <dbReference type="EMBL" id="PJK17084.1"/>
    </source>
</evidence>
<dbReference type="Pfam" id="PF05651">
    <property type="entry name" value="Diacid_rec"/>
    <property type="match status" value="1"/>
</dbReference>
<dbReference type="InterPro" id="IPR051448">
    <property type="entry name" value="CdaR-like_regulators"/>
</dbReference>
<dbReference type="Proteomes" id="UP000228680">
    <property type="component" value="Unassembled WGS sequence"/>
</dbReference>
<evidence type="ECO:0000256" key="1">
    <source>
        <dbReference type="ARBA" id="ARBA00006754"/>
    </source>
</evidence>
<dbReference type="AlphaFoldDB" id="A0A2M9F0T9"/>
<dbReference type="InterPro" id="IPR041522">
    <property type="entry name" value="CdaR_GGDEF"/>
</dbReference>
<feature type="domain" description="CdaR GGDEF-like" evidence="4">
    <location>
        <begin position="143"/>
        <end position="254"/>
    </location>
</feature>
<keyword evidence="6" id="KW-1185">Reference proteome</keyword>
<dbReference type="RefSeq" id="WP_100353630.1">
    <property type="nucleotide sequence ID" value="NZ_PCGR01000002.1"/>
</dbReference>
<dbReference type="Pfam" id="PF13556">
    <property type="entry name" value="HTH_30"/>
    <property type="match status" value="1"/>
</dbReference>